<reference evidence="8 9" key="1">
    <citation type="journal article" date="2019" name="BMC Genomics">
        <title>New insights from Opisthorchis felineus genome: update on genomics of the epidemiologically important liver flukes.</title>
        <authorList>
            <person name="Ershov N.I."/>
            <person name="Mordvinov V.A."/>
            <person name="Prokhortchouk E.B."/>
            <person name="Pakharukova M.Y."/>
            <person name="Gunbin K.V."/>
            <person name="Ustyantsev K."/>
            <person name="Genaev M.A."/>
            <person name="Blinov A.G."/>
            <person name="Mazur A."/>
            <person name="Boulygina E."/>
            <person name="Tsygankova S."/>
            <person name="Khrameeva E."/>
            <person name="Chekanov N."/>
            <person name="Fan G."/>
            <person name="Xiao A."/>
            <person name="Zhang H."/>
            <person name="Xu X."/>
            <person name="Yang H."/>
            <person name="Solovyev V."/>
            <person name="Lee S.M."/>
            <person name="Liu X."/>
            <person name="Afonnikov D.A."/>
            <person name="Skryabin K.G."/>
        </authorList>
    </citation>
    <scope>NUCLEOTIDE SEQUENCE [LARGE SCALE GENOMIC DNA]</scope>
    <source>
        <strain evidence="8">AK-0245</strain>
        <tissue evidence="8">Whole organism</tissue>
    </source>
</reference>
<feature type="domain" description="MD-2-related lipid-recognition" evidence="7">
    <location>
        <begin position="24"/>
        <end position="146"/>
    </location>
</feature>
<dbReference type="InterPro" id="IPR003172">
    <property type="entry name" value="ML_dom"/>
</dbReference>
<gene>
    <name evidence="8" type="ORF">CRM22_006563</name>
</gene>
<dbReference type="GO" id="GO:0032367">
    <property type="term" value="P:intracellular cholesterol transport"/>
    <property type="evidence" value="ECO:0007669"/>
    <property type="project" value="InterPro"/>
</dbReference>
<dbReference type="InterPro" id="IPR014756">
    <property type="entry name" value="Ig_E-set"/>
</dbReference>
<dbReference type="SUPFAM" id="SSF81296">
    <property type="entry name" value="E set domains"/>
    <property type="match status" value="1"/>
</dbReference>
<keyword evidence="9" id="KW-1185">Reference proteome</keyword>
<keyword evidence="3" id="KW-0964">Secreted</keyword>
<dbReference type="GO" id="GO:0032934">
    <property type="term" value="F:sterol binding"/>
    <property type="evidence" value="ECO:0007669"/>
    <property type="project" value="InterPro"/>
</dbReference>
<dbReference type="PANTHER" id="PTHR11306:SF68">
    <property type="entry name" value="NPC INTRACELLULAR CHOLESTEROL TRANSPORTER 2"/>
    <property type="match status" value="1"/>
</dbReference>
<dbReference type="AlphaFoldDB" id="A0A4S2LK87"/>
<dbReference type="CDD" id="cd00916">
    <property type="entry name" value="Npc2_like"/>
    <property type="match status" value="1"/>
</dbReference>
<dbReference type="EMBL" id="SJOL01006909">
    <property type="protein sequence ID" value="TGZ64055.1"/>
    <property type="molecule type" value="Genomic_DNA"/>
</dbReference>
<evidence type="ECO:0000259" key="7">
    <source>
        <dbReference type="SMART" id="SM00737"/>
    </source>
</evidence>
<dbReference type="FunFam" id="2.60.40.770:FF:000001">
    <property type="entry name" value="NPC intracellular cholesterol transporter 2"/>
    <property type="match status" value="1"/>
</dbReference>
<evidence type="ECO:0000256" key="3">
    <source>
        <dbReference type="ARBA" id="ARBA00022525"/>
    </source>
</evidence>
<dbReference type="PANTHER" id="PTHR11306">
    <property type="entry name" value="NIEMANN PICK TYPE C2 PROTEIN NPC2-RELATED"/>
    <property type="match status" value="1"/>
</dbReference>
<evidence type="ECO:0000256" key="1">
    <source>
        <dbReference type="ARBA" id="ARBA00004613"/>
    </source>
</evidence>
<feature type="chain" id="PRO_5020756179" description="MD-2-related lipid-recognition domain-containing protein" evidence="6">
    <location>
        <begin position="18"/>
        <end position="150"/>
    </location>
</feature>
<dbReference type="STRING" id="147828.A0A4S2LK87"/>
<dbReference type="Gene3D" id="2.60.40.770">
    <property type="match status" value="1"/>
</dbReference>
<dbReference type="InterPro" id="IPR033916">
    <property type="entry name" value="ML_Npc2-like"/>
</dbReference>
<protein>
    <recommendedName>
        <fullName evidence="7">MD-2-related lipid-recognition domain-containing protein</fullName>
    </recommendedName>
</protein>
<dbReference type="SMART" id="SM00737">
    <property type="entry name" value="ML"/>
    <property type="match status" value="1"/>
</dbReference>
<dbReference type="Pfam" id="PF02221">
    <property type="entry name" value="E1_DerP2_DerF2"/>
    <property type="match status" value="1"/>
</dbReference>
<evidence type="ECO:0000256" key="6">
    <source>
        <dbReference type="SAM" id="SignalP"/>
    </source>
</evidence>
<keyword evidence="4 6" id="KW-0732">Signal</keyword>
<sequence length="150" mass="16532">MLLPFVILTSLLSISLGQWMNPLYMDCGSKTGKVNSLEVVPCEGPSCTLHRGKNSTIKLGFQSNVFVQAGSVAVHGVIAHVPVPFSLDNSHICDFLTPSCPIQPNQLYMYTFSLLVHSSYPPIRLDIRWELRDDSGSDIACVQFPAQIHD</sequence>
<proteinExistence type="inferred from homology"/>
<comment type="subcellular location">
    <subcellularLocation>
        <location evidence="1">Secreted</location>
    </subcellularLocation>
</comment>
<comment type="caution">
    <text evidence="8">The sequence shown here is derived from an EMBL/GenBank/DDBJ whole genome shotgun (WGS) entry which is preliminary data.</text>
</comment>
<dbReference type="GO" id="GO:0005576">
    <property type="term" value="C:extracellular region"/>
    <property type="evidence" value="ECO:0007669"/>
    <property type="project" value="UniProtKB-SubCell"/>
</dbReference>
<keyword evidence="5" id="KW-1015">Disulfide bond</keyword>
<name>A0A4S2LK87_OPIFE</name>
<feature type="signal peptide" evidence="6">
    <location>
        <begin position="1"/>
        <end position="17"/>
    </location>
</feature>
<evidence type="ECO:0000313" key="9">
    <source>
        <dbReference type="Proteomes" id="UP000308267"/>
    </source>
</evidence>
<organism evidence="8 9">
    <name type="scientific">Opisthorchis felineus</name>
    <dbReference type="NCBI Taxonomy" id="147828"/>
    <lineage>
        <taxon>Eukaryota</taxon>
        <taxon>Metazoa</taxon>
        <taxon>Spiralia</taxon>
        <taxon>Lophotrochozoa</taxon>
        <taxon>Platyhelminthes</taxon>
        <taxon>Trematoda</taxon>
        <taxon>Digenea</taxon>
        <taxon>Opisthorchiida</taxon>
        <taxon>Opisthorchiata</taxon>
        <taxon>Opisthorchiidae</taxon>
        <taxon>Opisthorchis</taxon>
    </lineage>
</organism>
<accession>A0A4S2LK87</accession>
<dbReference type="Proteomes" id="UP000308267">
    <property type="component" value="Unassembled WGS sequence"/>
</dbReference>
<evidence type="ECO:0000256" key="5">
    <source>
        <dbReference type="ARBA" id="ARBA00023157"/>
    </source>
</evidence>
<evidence type="ECO:0000256" key="2">
    <source>
        <dbReference type="ARBA" id="ARBA00006370"/>
    </source>
</evidence>
<evidence type="ECO:0000313" key="8">
    <source>
        <dbReference type="EMBL" id="TGZ64055.1"/>
    </source>
</evidence>
<dbReference type="InterPro" id="IPR039670">
    <property type="entry name" value="NPC2-like"/>
</dbReference>
<dbReference type="OrthoDB" id="6489092at2759"/>
<evidence type="ECO:0000256" key="4">
    <source>
        <dbReference type="ARBA" id="ARBA00022729"/>
    </source>
</evidence>
<comment type="similarity">
    <text evidence="2">Belongs to the NPC2 family.</text>
</comment>